<proteinExistence type="predicted"/>
<dbReference type="EMBL" id="UINC01108957">
    <property type="protein sequence ID" value="SVC75453.1"/>
    <property type="molecule type" value="Genomic_DNA"/>
</dbReference>
<keyword evidence="2" id="KW-0812">Transmembrane</keyword>
<organism evidence="3">
    <name type="scientific">marine metagenome</name>
    <dbReference type="NCBI Taxonomy" id="408172"/>
    <lineage>
        <taxon>unclassified sequences</taxon>
        <taxon>metagenomes</taxon>
        <taxon>ecological metagenomes</taxon>
    </lineage>
</organism>
<name>A0A382PPY6_9ZZZZ</name>
<accession>A0A382PPY6</accession>
<evidence type="ECO:0000256" key="1">
    <source>
        <dbReference type="SAM" id="Coils"/>
    </source>
</evidence>
<protein>
    <submittedName>
        <fullName evidence="3">Uncharacterized protein</fullName>
    </submittedName>
</protein>
<feature type="transmembrane region" description="Helical" evidence="2">
    <location>
        <begin position="51"/>
        <end position="74"/>
    </location>
</feature>
<evidence type="ECO:0000256" key="2">
    <source>
        <dbReference type="SAM" id="Phobius"/>
    </source>
</evidence>
<reference evidence="3" key="1">
    <citation type="submission" date="2018-05" db="EMBL/GenBank/DDBJ databases">
        <authorList>
            <person name="Lanie J.A."/>
            <person name="Ng W.-L."/>
            <person name="Kazmierczak K.M."/>
            <person name="Andrzejewski T.M."/>
            <person name="Davidsen T.M."/>
            <person name="Wayne K.J."/>
            <person name="Tettelin H."/>
            <person name="Glass J.I."/>
            <person name="Rusch D."/>
            <person name="Podicherti R."/>
            <person name="Tsui H.-C.T."/>
            <person name="Winkler M.E."/>
        </authorList>
    </citation>
    <scope>NUCLEOTIDE SEQUENCE</scope>
</reference>
<feature type="coiled-coil region" evidence="1">
    <location>
        <begin position="1"/>
        <end position="28"/>
    </location>
</feature>
<sequence>MSNIQEIFAESQRALDDLQKKIAKESVKLKDNIHSQLQVKLDADKLYESRWVFYHTILGIELLVVIVLLFLIWWKL</sequence>
<keyword evidence="2" id="KW-0472">Membrane</keyword>
<evidence type="ECO:0000313" key="3">
    <source>
        <dbReference type="EMBL" id="SVC75453.1"/>
    </source>
</evidence>
<dbReference type="AlphaFoldDB" id="A0A382PPY6"/>
<gene>
    <name evidence="3" type="ORF">METZ01_LOCUS328307</name>
</gene>
<keyword evidence="1" id="KW-0175">Coiled coil</keyword>
<keyword evidence="2" id="KW-1133">Transmembrane helix</keyword>